<dbReference type="PANTHER" id="PTHR30204:SF58">
    <property type="entry name" value="HTH-TYPE TRANSCRIPTIONAL REGULATOR YFMP"/>
    <property type="match status" value="1"/>
</dbReference>
<evidence type="ECO:0000313" key="3">
    <source>
        <dbReference type="EMBL" id="MFC7064107.1"/>
    </source>
</evidence>
<keyword evidence="4" id="KW-1185">Reference proteome</keyword>
<gene>
    <name evidence="3" type="ORF">ACFQIC_20130</name>
</gene>
<evidence type="ECO:0000313" key="4">
    <source>
        <dbReference type="Proteomes" id="UP001596410"/>
    </source>
</evidence>
<sequence>MNHESITSVARQFNVSTRTIRYYEELGLIIPNRSKGQRVFSSKEKTRLSLILRGKKYGFQLHEIKEMIQLFDQDPSGVRQLEATIQYGNHKVEEVEERIEELQLLRSEMNGWLVKFNDELIKRKGES</sequence>
<dbReference type="PANTHER" id="PTHR30204">
    <property type="entry name" value="REDOX-CYCLING DRUG-SENSING TRANSCRIPTIONAL ACTIVATOR SOXR"/>
    <property type="match status" value="1"/>
</dbReference>
<dbReference type="SUPFAM" id="SSF46955">
    <property type="entry name" value="Putative DNA-binding domain"/>
    <property type="match status" value="1"/>
</dbReference>
<dbReference type="Gene3D" id="1.10.1660.10">
    <property type="match status" value="1"/>
</dbReference>
<dbReference type="Pfam" id="PF13411">
    <property type="entry name" value="MerR_1"/>
    <property type="match status" value="1"/>
</dbReference>
<evidence type="ECO:0000259" key="2">
    <source>
        <dbReference type="PROSITE" id="PS50937"/>
    </source>
</evidence>
<feature type="domain" description="HTH merR-type" evidence="2">
    <location>
        <begin position="9"/>
        <end position="70"/>
    </location>
</feature>
<organism evidence="3 4">
    <name type="scientific">Halobacillus seohaensis</name>
    <dbReference type="NCBI Taxonomy" id="447421"/>
    <lineage>
        <taxon>Bacteria</taxon>
        <taxon>Bacillati</taxon>
        <taxon>Bacillota</taxon>
        <taxon>Bacilli</taxon>
        <taxon>Bacillales</taxon>
        <taxon>Bacillaceae</taxon>
        <taxon>Halobacillus</taxon>
    </lineage>
</organism>
<dbReference type="Proteomes" id="UP001596410">
    <property type="component" value="Unassembled WGS sequence"/>
</dbReference>
<evidence type="ECO:0000256" key="1">
    <source>
        <dbReference type="ARBA" id="ARBA00023125"/>
    </source>
</evidence>
<keyword evidence="1 3" id="KW-0238">DNA-binding</keyword>
<comment type="caution">
    <text evidence="3">The sequence shown here is derived from an EMBL/GenBank/DDBJ whole genome shotgun (WGS) entry which is preliminary data.</text>
</comment>
<proteinExistence type="predicted"/>
<dbReference type="EMBL" id="JBHSZV010000062">
    <property type="protein sequence ID" value="MFC7064107.1"/>
    <property type="molecule type" value="Genomic_DNA"/>
</dbReference>
<dbReference type="InterPro" id="IPR000551">
    <property type="entry name" value="MerR-type_HTH_dom"/>
</dbReference>
<name>A0ABW2EP24_9BACI</name>
<dbReference type="InterPro" id="IPR009061">
    <property type="entry name" value="DNA-bd_dom_put_sf"/>
</dbReference>
<dbReference type="SMART" id="SM00422">
    <property type="entry name" value="HTH_MERR"/>
    <property type="match status" value="1"/>
</dbReference>
<protein>
    <submittedName>
        <fullName evidence="3">MerR family DNA-binding protein</fullName>
    </submittedName>
</protein>
<dbReference type="InterPro" id="IPR047057">
    <property type="entry name" value="MerR_fam"/>
</dbReference>
<dbReference type="PROSITE" id="PS50937">
    <property type="entry name" value="HTH_MERR_2"/>
    <property type="match status" value="1"/>
</dbReference>
<dbReference type="RefSeq" id="WP_204708278.1">
    <property type="nucleotide sequence ID" value="NZ_JBHSZV010000062.1"/>
</dbReference>
<accession>A0ABW2EP24</accession>
<dbReference type="GO" id="GO:0003677">
    <property type="term" value="F:DNA binding"/>
    <property type="evidence" value="ECO:0007669"/>
    <property type="project" value="UniProtKB-KW"/>
</dbReference>
<reference evidence="4" key="1">
    <citation type="journal article" date="2019" name="Int. J. Syst. Evol. Microbiol.">
        <title>The Global Catalogue of Microorganisms (GCM) 10K type strain sequencing project: providing services to taxonomists for standard genome sequencing and annotation.</title>
        <authorList>
            <consortium name="The Broad Institute Genomics Platform"/>
            <consortium name="The Broad Institute Genome Sequencing Center for Infectious Disease"/>
            <person name="Wu L."/>
            <person name="Ma J."/>
        </authorList>
    </citation>
    <scope>NUCLEOTIDE SEQUENCE [LARGE SCALE GENOMIC DNA]</scope>
    <source>
        <strain evidence="4">CGMCC 4.1621</strain>
    </source>
</reference>